<keyword evidence="4" id="KW-1185">Reference proteome</keyword>
<protein>
    <submittedName>
        <fullName evidence="3">NEL domain-containing protein</fullName>
    </submittedName>
</protein>
<dbReference type="PROSITE" id="PS52053">
    <property type="entry name" value="NEL"/>
    <property type="match status" value="1"/>
</dbReference>
<dbReference type="InterPro" id="IPR029487">
    <property type="entry name" value="NEL_dom"/>
</dbReference>
<reference evidence="3 4" key="1">
    <citation type="submission" date="2022-02" db="EMBL/GenBank/DDBJ databases">
        <title>Comparative genomics of the first Antarctic Pseudomonas spp. capable of biotransforming 2,4,6-Trinitrotoluene.</title>
        <authorList>
            <person name="Cabrera M.A."/>
            <person name="Marquez S.L."/>
            <person name="Perez-Donoso J.M."/>
        </authorList>
    </citation>
    <scope>NUCLEOTIDE SEQUENCE [LARGE SCALE GENOMIC DNA]</scope>
    <source>
        <strain evidence="3 4">TNT11</strain>
    </source>
</reference>
<evidence type="ECO:0000313" key="4">
    <source>
        <dbReference type="Proteomes" id="UP001317085"/>
    </source>
</evidence>
<comment type="similarity">
    <text evidence="1">Belongs to the LRR-containing bacterial E3 ligase family.</text>
</comment>
<proteinExistence type="inferred from homology"/>
<accession>A0ABT0EE78</accession>
<feature type="domain" description="NEL" evidence="2">
    <location>
        <begin position="41"/>
        <end position="364"/>
    </location>
</feature>
<dbReference type="EMBL" id="JAKNRV010000034">
    <property type="protein sequence ID" value="MCK1784018.1"/>
    <property type="molecule type" value="Genomic_DNA"/>
</dbReference>
<evidence type="ECO:0000313" key="3">
    <source>
        <dbReference type="EMBL" id="MCK1784018.1"/>
    </source>
</evidence>
<keyword evidence="1" id="KW-1035">Host cytoplasm</keyword>
<feature type="active site" description="Glycyl thioester intermediate" evidence="1">
    <location>
        <position position="137"/>
    </location>
</feature>
<sequence>ATAHALSGRTRLDRNALDDDQRTLYERYRSEAGLDPYRTYEPQGSSDPWLAGVDANTRRIREQLWDAVEDEHGSQGFFEVIKLLEPPEFFENPQDQQRYALNQAQLTQRVWRLINATHADSALRERLFKLSSFPGLCGDGGAQIFNEMGIEVMASEARRFSVTLPELEGRLVTLAKGAARLKHLNQVAQAEVARRLRPKAAGGEGLHLRSERVDGEAGEVDEVDIHLAYQTALANLLDLPWLSDHMLYRDTANVSPPQIQQAYTTVQALGQGDGLVNQILLEPYWETFLQQTYDTLSQQNASAYTEKFYRLDDLQTLQAQWREEQEPQQKDRLKNKLKALADELETTESVVLTDTPISEALNNRLLNDLGYKEKEWMRGLTREALKKARQRHNREPLPEQ</sequence>
<dbReference type="Proteomes" id="UP001317085">
    <property type="component" value="Unassembled WGS sequence"/>
</dbReference>
<comment type="PTM">
    <text evidence="1">Ubiquitinated in the presence of host E1 ubiquitin-activating enzyme, E2 ubiquitin-conjugating enzyme and ubiquitin.</text>
</comment>
<organism evidence="3 4">
    <name type="scientific">Pseudomonas emilianonis</name>
    <dbReference type="NCBI Taxonomy" id="2915812"/>
    <lineage>
        <taxon>Bacteria</taxon>
        <taxon>Pseudomonadati</taxon>
        <taxon>Pseudomonadota</taxon>
        <taxon>Gammaproteobacteria</taxon>
        <taxon>Pseudomonadales</taxon>
        <taxon>Pseudomonadaceae</taxon>
        <taxon>Pseudomonas</taxon>
    </lineage>
</organism>
<comment type="caution">
    <text evidence="3">The sequence shown here is derived from an EMBL/GenBank/DDBJ whole genome shotgun (WGS) entry which is preliminary data.</text>
</comment>
<keyword evidence="1" id="KW-0964">Secreted</keyword>
<keyword evidence="1" id="KW-0833">Ubl conjugation pathway</keyword>
<keyword evidence="1" id="KW-0808">Transferase</keyword>
<dbReference type="Pfam" id="PF14496">
    <property type="entry name" value="NEL"/>
    <property type="match status" value="1"/>
</dbReference>
<name>A0ABT0EE78_9PSED</name>
<keyword evidence="1" id="KW-0832">Ubl conjugation</keyword>
<evidence type="ECO:0000259" key="2">
    <source>
        <dbReference type="PROSITE" id="PS52053"/>
    </source>
</evidence>
<feature type="non-terminal residue" evidence="3">
    <location>
        <position position="1"/>
    </location>
</feature>
<dbReference type="RefSeq" id="WP_247397616.1">
    <property type="nucleotide sequence ID" value="NZ_JAKNRV010000034.1"/>
</dbReference>
<dbReference type="Gene3D" id="1.20.58.360">
    <property type="entry name" value="Shigella T3SS effector IpaH defines"/>
    <property type="match status" value="1"/>
</dbReference>
<evidence type="ECO:0000256" key="1">
    <source>
        <dbReference type="PROSITE-ProRule" id="PRU01398"/>
    </source>
</evidence>
<gene>
    <name evidence="3" type="ORF">L9Z73_06520</name>
</gene>